<keyword evidence="3" id="KW-0547">Nucleotide-binding</keyword>
<evidence type="ECO:0000256" key="4">
    <source>
        <dbReference type="ARBA" id="ARBA00022840"/>
    </source>
</evidence>
<dbReference type="SUPFAM" id="SSF52540">
    <property type="entry name" value="P-loop containing nucleoside triphosphate hydrolases"/>
    <property type="match status" value="1"/>
</dbReference>
<dbReference type="SMART" id="SM00382">
    <property type="entry name" value="AAA"/>
    <property type="match status" value="1"/>
</dbReference>
<evidence type="ECO:0000259" key="8">
    <source>
        <dbReference type="PROSITE" id="PS50893"/>
    </source>
</evidence>
<dbReference type="InterPro" id="IPR017871">
    <property type="entry name" value="ABC_transporter-like_CS"/>
</dbReference>
<keyword evidence="5 7" id="KW-1133">Transmembrane helix</keyword>
<evidence type="ECO:0000313" key="10">
    <source>
        <dbReference type="EMBL" id="SCL46380.1"/>
    </source>
</evidence>
<dbReference type="PROSITE" id="PS50893">
    <property type="entry name" value="ABC_TRANSPORTER_2"/>
    <property type="match status" value="1"/>
</dbReference>
<feature type="domain" description="ABC transporter" evidence="8">
    <location>
        <begin position="337"/>
        <end position="584"/>
    </location>
</feature>
<proteinExistence type="predicted"/>
<dbReference type="EMBL" id="FMIA01000002">
    <property type="protein sequence ID" value="SCL46380.1"/>
    <property type="molecule type" value="Genomic_DNA"/>
</dbReference>
<dbReference type="InterPro" id="IPR011527">
    <property type="entry name" value="ABC1_TM_dom"/>
</dbReference>
<dbReference type="InterPro" id="IPR003593">
    <property type="entry name" value="AAA+_ATPase"/>
</dbReference>
<dbReference type="GO" id="GO:0005524">
    <property type="term" value="F:ATP binding"/>
    <property type="evidence" value="ECO:0007669"/>
    <property type="project" value="UniProtKB-KW"/>
</dbReference>
<evidence type="ECO:0000256" key="1">
    <source>
        <dbReference type="ARBA" id="ARBA00004651"/>
    </source>
</evidence>
<dbReference type="InterPro" id="IPR039421">
    <property type="entry name" value="Type_1_exporter"/>
</dbReference>
<dbReference type="InterPro" id="IPR003439">
    <property type="entry name" value="ABC_transporter-like_ATP-bd"/>
</dbReference>
<dbReference type="InterPro" id="IPR027417">
    <property type="entry name" value="P-loop_NTPase"/>
</dbReference>
<evidence type="ECO:0000259" key="9">
    <source>
        <dbReference type="PROSITE" id="PS50929"/>
    </source>
</evidence>
<feature type="transmembrane region" description="Helical" evidence="7">
    <location>
        <begin position="21"/>
        <end position="44"/>
    </location>
</feature>
<dbReference type="InterPro" id="IPR036640">
    <property type="entry name" value="ABC1_TM_sf"/>
</dbReference>
<evidence type="ECO:0000256" key="3">
    <source>
        <dbReference type="ARBA" id="ARBA00022741"/>
    </source>
</evidence>
<comment type="subcellular location">
    <subcellularLocation>
        <location evidence="1">Cell membrane</location>
        <topology evidence="1">Multi-pass membrane protein</topology>
    </subcellularLocation>
</comment>
<organism evidence="10 11">
    <name type="scientific">Micromonospora yangpuensis</name>
    <dbReference type="NCBI Taxonomy" id="683228"/>
    <lineage>
        <taxon>Bacteria</taxon>
        <taxon>Bacillati</taxon>
        <taxon>Actinomycetota</taxon>
        <taxon>Actinomycetes</taxon>
        <taxon>Micromonosporales</taxon>
        <taxon>Micromonosporaceae</taxon>
        <taxon>Micromonospora</taxon>
    </lineage>
</organism>
<feature type="transmembrane region" description="Helical" evidence="7">
    <location>
        <begin position="56"/>
        <end position="76"/>
    </location>
</feature>
<name>A0A1C6TX38_9ACTN</name>
<evidence type="ECO:0000313" key="11">
    <source>
        <dbReference type="Proteomes" id="UP000198937"/>
    </source>
</evidence>
<keyword evidence="6 7" id="KW-0472">Membrane</keyword>
<dbReference type="GO" id="GO:0140359">
    <property type="term" value="F:ABC-type transporter activity"/>
    <property type="evidence" value="ECO:0007669"/>
    <property type="project" value="InterPro"/>
</dbReference>
<dbReference type="Proteomes" id="UP000198937">
    <property type="component" value="Unassembled WGS sequence"/>
</dbReference>
<evidence type="ECO:0000256" key="5">
    <source>
        <dbReference type="ARBA" id="ARBA00022989"/>
    </source>
</evidence>
<dbReference type="Gene3D" id="3.40.50.300">
    <property type="entry name" value="P-loop containing nucleotide triphosphate hydrolases"/>
    <property type="match status" value="1"/>
</dbReference>
<keyword evidence="11" id="KW-1185">Reference proteome</keyword>
<dbReference type="PANTHER" id="PTHR24221:SF646">
    <property type="entry name" value="HAEMOLYSIN SECRETION ATP-BINDING PROTEIN"/>
    <property type="match status" value="1"/>
</dbReference>
<dbReference type="SUPFAM" id="SSF90123">
    <property type="entry name" value="ABC transporter transmembrane region"/>
    <property type="match status" value="1"/>
</dbReference>
<feature type="domain" description="ABC transmembrane type-1" evidence="9">
    <location>
        <begin position="21"/>
        <end position="303"/>
    </location>
</feature>
<accession>A0A1C6TX38</accession>
<dbReference type="GO" id="GO:0005886">
    <property type="term" value="C:plasma membrane"/>
    <property type="evidence" value="ECO:0007669"/>
    <property type="project" value="UniProtKB-SubCell"/>
</dbReference>
<dbReference type="PROSITE" id="PS00211">
    <property type="entry name" value="ABC_TRANSPORTER_1"/>
    <property type="match status" value="1"/>
</dbReference>
<reference evidence="10 11" key="1">
    <citation type="submission" date="2016-06" db="EMBL/GenBank/DDBJ databases">
        <authorList>
            <person name="Kjaerup R.B."/>
            <person name="Dalgaard T.S."/>
            <person name="Juul-Madsen H.R."/>
        </authorList>
    </citation>
    <scope>NUCLEOTIDE SEQUENCE [LARGE SCALE GENOMIC DNA]</scope>
    <source>
        <strain evidence="10 11">DSM 45577</strain>
    </source>
</reference>
<feature type="transmembrane region" description="Helical" evidence="7">
    <location>
        <begin position="131"/>
        <end position="152"/>
    </location>
</feature>
<keyword evidence="4 10" id="KW-0067">ATP-binding</keyword>
<gene>
    <name evidence="10" type="ORF">GA0070617_0248</name>
</gene>
<dbReference type="PROSITE" id="PS50929">
    <property type="entry name" value="ABC_TM1F"/>
    <property type="match status" value="1"/>
</dbReference>
<dbReference type="GO" id="GO:0016887">
    <property type="term" value="F:ATP hydrolysis activity"/>
    <property type="evidence" value="ECO:0007669"/>
    <property type="project" value="InterPro"/>
</dbReference>
<dbReference type="AlphaFoldDB" id="A0A1C6TX38"/>
<evidence type="ECO:0000256" key="7">
    <source>
        <dbReference type="SAM" id="Phobius"/>
    </source>
</evidence>
<dbReference type="Pfam" id="PF00005">
    <property type="entry name" value="ABC_tran"/>
    <property type="match status" value="1"/>
</dbReference>
<protein>
    <submittedName>
        <fullName evidence="10">ATP-binding cassette, subfamily B</fullName>
    </submittedName>
</protein>
<dbReference type="Gene3D" id="1.20.1560.10">
    <property type="entry name" value="ABC transporter type 1, transmembrane domain"/>
    <property type="match status" value="1"/>
</dbReference>
<dbReference type="PANTHER" id="PTHR24221">
    <property type="entry name" value="ATP-BINDING CASSETTE SUB-FAMILY B"/>
    <property type="match status" value="1"/>
</dbReference>
<dbReference type="STRING" id="683228.GA0070617_0248"/>
<evidence type="ECO:0000256" key="6">
    <source>
        <dbReference type="ARBA" id="ARBA00023136"/>
    </source>
</evidence>
<dbReference type="RefSeq" id="WP_229688281.1">
    <property type="nucleotide sequence ID" value="NZ_BMMJ01000003.1"/>
</dbReference>
<sequence length="590" mass="62736">MIRAIGRMLGTAWRASRGRTLTAGALTVVGAVATPLVAVGLASLTREVVAGNTTSAALAGLAVAVAAVAALVCAHFSHVAYFELAELTELDFDRELADLSHGPPGIAHHERPDLADRFTVLQRETRQFHTGLGAVLSLGGLAVAMAVTVVLLAQVSPLLLLFPLAVAPPLIAARLAERIQDRARTGSAENTRVARNLFGLSTSVRYAGELRIFGLGAQLRRRHDTLWRAATDRLWAGHLRSAWVRAAGQGLFALAYCGAVLVAVRQAVVGGGDLGGVVLVVALAMQVNHQITAAVALVRDLYRIASAYRHVDELRAELLPPTSDADRDPPPRLTQGITFDGVSFVHPGADRAALREVRVSLPAGSTVAVIGDNGAGKSTFVKVLCGLYEPTAGRILIDGVDQRRFPVHRWRERMAVGFQDFVRFELSARHSVGLGDLPRLDDDDAVREALRRADAADLTAQLPAGLDTTLGTAYAAGTELSGGQWQKLALARGFMRRTPLLLVLDEPSSALDPQAEHLLFERLATTAKQAGQASGAVTVFISHRFSTVASADLIVVLAQGQVVETGDHRSLLAAGGRYAQLYREQAQAYG</sequence>
<evidence type="ECO:0000256" key="2">
    <source>
        <dbReference type="ARBA" id="ARBA00022692"/>
    </source>
</evidence>
<dbReference type="GO" id="GO:0034040">
    <property type="term" value="F:ATPase-coupled lipid transmembrane transporter activity"/>
    <property type="evidence" value="ECO:0007669"/>
    <property type="project" value="TreeGrafter"/>
</dbReference>
<keyword evidence="2 7" id="KW-0812">Transmembrane</keyword>